<dbReference type="EMBL" id="CP013614">
    <property type="protein sequence ID" value="ALS02751.1"/>
    <property type="molecule type" value="Genomic_DNA"/>
</dbReference>
<keyword evidence="2 4" id="KW-0808">Transferase</keyword>
<feature type="transmembrane region" description="Helical" evidence="4">
    <location>
        <begin position="111"/>
        <end position="133"/>
    </location>
</feature>
<feature type="transmembrane region" description="Helical" evidence="4">
    <location>
        <begin position="145"/>
        <end position="167"/>
    </location>
</feature>
<dbReference type="GO" id="GO:0004766">
    <property type="term" value="F:spermidine synthase activity"/>
    <property type="evidence" value="ECO:0007669"/>
    <property type="project" value="UniProtKB-UniRule"/>
</dbReference>
<comment type="subunit">
    <text evidence="4">Homodimer or homotetramer.</text>
</comment>
<feature type="binding site" evidence="4">
    <location>
        <position position="278"/>
    </location>
    <ligand>
        <name>spermidine</name>
        <dbReference type="ChEBI" id="CHEBI:57834"/>
    </ligand>
</feature>
<keyword evidence="9" id="KW-1185">Reference proteome</keyword>
<dbReference type="GO" id="GO:0010487">
    <property type="term" value="F:thermospermine synthase activity"/>
    <property type="evidence" value="ECO:0007669"/>
    <property type="project" value="UniProtKB-ARBA"/>
</dbReference>
<sequence length="514" mass="58519">MLLEKDQLTGSDFKIRPLLFTTLIISGCSMIYELIIGSLGSYLMGNSVVQFSLTIGIYLFAMGVGSYGSKFIHRHLFDYFASLEVIVGLLGSFSSIILFLCYIYTDVYSIVMYGLTFAIGFFVGLEIPLLVRIIEQHDKVLKDELANLFAFDYIGGLLGSLAFPLLLLPKFGYITVAFISGILNILAAAVIVFKYNEHLKWKKSLKTMIVASLIVIMSFILFGNRLTNFLEGGLYEDQIVFSKQTLYQKIIVTKHKDDLRLFLDGNTQFSSMDEKRYHEALVHIPMGLMDQPKKILLLGAGDGLAARELLKYPAIEKITLVDLDEEMVELCRTDPAISTLNERALDNKKVELVYEDAFTFLEKNKAQYQVVIADLPDPNNESLNKLYTTSFYRLINKSLTEDGVMVTQSNSPLFTGNAFWCINKTLKEEFPYVVPYHLYVPSFGDWGYNLASKRKIEQEKIELKQLKLSYLNEQMLPVLFSFGEDEKKDLAKLEINTLFKPKLFEYYDSDTSKL</sequence>
<reference evidence="7 9" key="2">
    <citation type="submission" date="2015-12" db="EMBL/GenBank/DDBJ databases">
        <authorList>
            <person name="Lauer A."/>
            <person name="Humrighouse B."/>
            <person name="Loparev V."/>
            <person name="Shewmaker P.L."/>
            <person name="Whitney A.M."/>
            <person name="McLaughlin R.W."/>
        </authorList>
    </citation>
    <scope>NUCLEOTIDE SEQUENCE [LARGE SCALE GENOMIC DNA]</scope>
    <source>
        <strain evidence="7 9">LMG 23085</strain>
    </source>
</reference>
<dbReference type="SUPFAM" id="SSF103473">
    <property type="entry name" value="MFS general substrate transporter"/>
    <property type="match status" value="1"/>
</dbReference>
<feature type="binding site" evidence="4">
    <location>
        <position position="302"/>
    </location>
    <ligand>
        <name>spermidine</name>
        <dbReference type="ChEBI" id="CHEBI:57834"/>
    </ligand>
</feature>
<keyword evidence="4" id="KW-1003">Cell membrane</keyword>
<dbReference type="SUPFAM" id="SSF53335">
    <property type="entry name" value="S-adenosyl-L-methionine-dependent methyltransferases"/>
    <property type="match status" value="1"/>
</dbReference>
<dbReference type="Pfam" id="PF01564">
    <property type="entry name" value="Spermine_synth"/>
    <property type="match status" value="1"/>
</dbReference>
<dbReference type="HAMAP" id="MF_00198">
    <property type="entry name" value="Spermidine_synth"/>
    <property type="match status" value="1"/>
</dbReference>
<comment type="function">
    <text evidence="4">Catalyzes the irreversible transfer of a propylamine group from the amino donor S-adenosylmethioninamine (decarboxy-AdoMet) to putrescine (1,4-diaminobutane) to yield spermidine.</text>
</comment>
<keyword evidence="4" id="KW-0472">Membrane</keyword>
<gene>
    <name evidence="4" type="primary">speE</name>
    <name evidence="7" type="ORF">ATZ33_15605</name>
    <name evidence="8" type="ORF">RV15_GL002556</name>
</gene>
<dbReference type="Proteomes" id="UP000183039">
    <property type="component" value="Unassembled WGS sequence"/>
</dbReference>
<name>A0A0S3KER3_9ENTE</name>
<comment type="similarity">
    <text evidence="1 4">Belongs to the spermidine/spermine synthase family.</text>
</comment>
<accession>A0A0S3KER3</accession>
<feature type="binding site" evidence="4">
    <location>
        <begin position="356"/>
        <end position="357"/>
    </location>
    <ligand>
        <name>S-methyl-5'-thioadenosine</name>
        <dbReference type="ChEBI" id="CHEBI:17509"/>
    </ligand>
</feature>
<feature type="binding site" evidence="4">
    <location>
        <position position="248"/>
    </location>
    <ligand>
        <name>S-methyl-5'-thioadenosine</name>
        <dbReference type="ChEBI" id="CHEBI:17509"/>
    </ligand>
</feature>
<evidence type="ECO:0000313" key="8">
    <source>
        <dbReference type="EMBL" id="OJG85491.1"/>
    </source>
</evidence>
<keyword evidence="4" id="KW-1133">Transmembrane helix</keyword>
<dbReference type="AlphaFoldDB" id="A0A0S3KER3"/>
<dbReference type="PROSITE" id="PS51257">
    <property type="entry name" value="PROKAR_LIPOPROTEIN"/>
    <property type="match status" value="1"/>
</dbReference>
<dbReference type="Gene3D" id="1.20.1250.20">
    <property type="entry name" value="MFS general substrate transporter like domains"/>
    <property type="match status" value="1"/>
</dbReference>
<dbReference type="InterPro" id="IPR030374">
    <property type="entry name" value="PABS"/>
</dbReference>
<dbReference type="CDD" id="cd02440">
    <property type="entry name" value="AdoMet_MTases"/>
    <property type="match status" value="1"/>
</dbReference>
<dbReference type="EC" id="2.5.1.16" evidence="4"/>
<comment type="caution">
    <text evidence="4">Lacks conserved residue(s) required for the propagation of feature annotation.</text>
</comment>
<reference evidence="8 10" key="1">
    <citation type="submission" date="2014-12" db="EMBL/GenBank/DDBJ databases">
        <title>Draft genome sequences of 29 type strains of Enterococci.</title>
        <authorList>
            <person name="Zhong Z."/>
            <person name="Sun Z."/>
            <person name="Liu W."/>
            <person name="Zhang W."/>
            <person name="Zhang H."/>
        </authorList>
    </citation>
    <scope>NUCLEOTIDE SEQUENCE [LARGE SCALE GENOMIC DNA]</scope>
    <source>
        <strain evidence="8 10">DSM 22801</strain>
    </source>
</reference>
<comment type="pathway">
    <text evidence="4">Amine and polyamine biosynthesis; spermidine biosynthesis; spermidine from putrescine: step 1/1.</text>
</comment>
<dbReference type="PROSITE" id="PS51006">
    <property type="entry name" value="PABS_2"/>
    <property type="match status" value="1"/>
</dbReference>
<comment type="subcellular location">
    <subcellularLocation>
        <location evidence="4">Cell membrane</location>
        <topology evidence="4">Multi-pass membrane protein</topology>
    </subcellularLocation>
</comment>
<evidence type="ECO:0000256" key="1">
    <source>
        <dbReference type="ARBA" id="ARBA00007867"/>
    </source>
</evidence>
<dbReference type="NCBIfam" id="NF002956">
    <property type="entry name" value="PRK03612.1"/>
    <property type="match status" value="1"/>
</dbReference>
<evidence type="ECO:0000256" key="2">
    <source>
        <dbReference type="ARBA" id="ARBA00022679"/>
    </source>
</evidence>
<organism evidence="8 10">
    <name type="scientific">Enterococcus silesiacus</name>
    <dbReference type="NCBI Taxonomy" id="332949"/>
    <lineage>
        <taxon>Bacteria</taxon>
        <taxon>Bacillati</taxon>
        <taxon>Bacillota</taxon>
        <taxon>Bacilli</taxon>
        <taxon>Lactobacillales</taxon>
        <taxon>Enterococcaceae</taxon>
        <taxon>Enterococcus</taxon>
    </lineage>
</organism>
<dbReference type="FunFam" id="3.40.50.150:FF:000088">
    <property type="entry name" value="Polyamine aminopropyltransferase"/>
    <property type="match status" value="1"/>
</dbReference>
<dbReference type="Gene3D" id="3.40.50.150">
    <property type="entry name" value="Vaccinia Virus protein VP39"/>
    <property type="match status" value="1"/>
</dbReference>
<keyword evidence="3 4" id="KW-0620">Polyamine biosynthesis</keyword>
<evidence type="ECO:0000313" key="9">
    <source>
        <dbReference type="Proteomes" id="UP000065511"/>
    </source>
</evidence>
<dbReference type="InterPro" id="IPR001045">
    <property type="entry name" value="Spermi_synthase"/>
</dbReference>
<dbReference type="OrthoDB" id="9793120at2"/>
<protein>
    <recommendedName>
        <fullName evidence="4">Polyamine aminopropyltransferase</fullName>
    </recommendedName>
    <alternativeName>
        <fullName evidence="4">Putrescine aminopropyltransferase</fullName>
        <shortName evidence="4">PAPT</shortName>
    </alternativeName>
    <alternativeName>
        <fullName evidence="4">Spermidine synthase</fullName>
        <shortName evidence="4">SPDS</shortName>
        <shortName evidence="4">SPDSY</shortName>
        <ecNumber evidence="4">2.5.1.16</ecNumber>
    </alternativeName>
</protein>
<evidence type="ECO:0000256" key="3">
    <source>
        <dbReference type="ARBA" id="ARBA00023115"/>
    </source>
</evidence>
<dbReference type="Proteomes" id="UP000065511">
    <property type="component" value="Chromosome"/>
</dbReference>
<dbReference type="GO" id="GO:0008295">
    <property type="term" value="P:spermidine biosynthetic process"/>
    <property type="evidence" value="ECO:0007669"/>
    <property type="project" value="UniProtKB-UniRule"/>
</dbReference>
<evidence type="ECO:0000256" key="4">
    <source>
        <dbReference type="HAMAP-Rule" id="MF_00198"/>
    </source>
</evidence>
<dbReference type="InterPro" id="IPR036259">
    <property type="entry name" value="MFS_trans_sf"/>
</dbReference>
<evidence type="ECO:0000313" key="10">
    <source>
        <dbReference type="Proteomes" id="UP000183039"/>
    </source>
</evidence>
<evidence type="ECO:0000256" key="5">
    <source>
        <dbReference type="PROSITE-ProRule" id="PRU00354"/>
    </source>
</evidence>
<dbReference type="PANTHER" id="PTHR43317">
    <property type="entry name" value="THERMOSPERMINE SYNTHASE ACAULIS5"/>
    <property type="match status" value="1"/>
</dbReference>
<dbReference type="GO" id="GO:0005886">
    <property type="term" value="C:plasma membrane"/>
    <property type="evidence" value="ECO:0007669"/>
    <property type="project" value="UniProtKB-SubCell"/>
</dbReference>
<feature type="binding site" evidence="4">
    <location>
        <position position="322"/>
    </location>
    <ligand>
        <name>S-methyl-5'-thioadenosine</name>
        <dbReference type="ChEBI" id="CHEBI:17509"/>
    </ligand>
</feature>
<dbReference type="KEGG" id="ess:ATZ33_15605"/>
<feature type="transmembrane region" description="Helical" evidence="4">
    <location>
        <begin position="79"/>
        <end position="105"/>
    </location>
</feature>
<dbReference type="InterPro" id="IPR029063">
    <property type="entry name" value="SAM-dependent_MTases_sf"/>
</dbReference>
<keyword evidence="4" id="KW-0812">Transmembrane</keyword>
<feature type="active site" description="Proton acceptor" evidence="4 5">
    <location>
        <position position="374"/>
    </location>
</feature>
<dbReference type="PANTHER" id="PTHR43317:SF1">
    <property type="entry name" value="THERMOSPERMINE SYNTHASE ACAULIS5"/>
    <property type="match status" value="1"/>
</dbReference>
<feature type="transmembrane region" description="Helical" evidence="4">
    <location>
        <begin position="205"/>
        <end position="223"/>
    </location>
</feature>
<feature type="transmembrane region" description="Helical" evidence="4">
    <location>
        <begin position="173"/>
        <end position="193"/>
    </location>
</feature>
<feature type="domain" description="PABS" evidence="6">
    <location>
        <begin position="219"/>
        <end position="453"/>
    </location>
</feature>
<dbReference type="EMBL" id="JXLC01000037">
    <property type="protein sequence ID" value="OJG85491.1"/>
    <property type="molecule type" value="Genomic_DNA"/>
</dbReference>
<keyword evidence="4" id="KW-0745">Spermidine biosynthesis</keyword>
<comment type="catalytic activity">
    <reaction evidence="4">
        <text>S-adenosyl 3-(methylsulfanyl)propylamine + putrescine = S-methyl-5'-thioadenosine + spermidine + H(+)</text>
        <dbReference type="Rhea" id="RHEA:12721"/>
        <dbReference type="ChEBI" id="CHEBI:15378"/>
        <dbReference type="ChEBI" id="CHEBI:17509"/>
        <dbReference type="ChEBI" id="CHEBI:57443"/>
        <dbReference type="ChEBI" id="CHEBI:57834"/>
        <dbReference type="ChEBI" id="CHEBI:326268"/>
        <dbReference type="EC" id="2.5.1.16"/>
    </reaction>
</comment>
<feature type="transmembrane region" description="Helical" evidence="4">
    <location>
        <begin position="20"/>
        <end position="42"/>
    </location>
</feature>
<evidence type="ECO:0000259" key="6">
    <source>
        <dbReference type="PROSITE" id="PS51006"/>
    </source>
</evidence>
<proteinExistence type="inferred from homology"/>
<feature type="transmembrane region" description="Helical" evidence="4">
    <location>
        <begin position="48"/>
        <end position="67"/>
    </location>
</feature>
<evidence type="ECO:0000313" key="7">
    <source>
        <dbReference type="EMBL" id="ALS02751.1"/>
    </source>
</evidence>